<evidence type="ECO:0000256" key="3">
    <source>
        <dbReference type="ARBA" id="ARBA00022692"/>
    </source>
</evidence>
<feature type="transmembrane region" description="Helical" evidence="6">
    <location>
        <begin position="71"/>
        <end position="94"/>
    </location>
</feature>
<dbReference type="GO" id="GO:0016020">
    <property type="term" value="C:membrane"/>
    <property type="evidence" value="ECO:0007669"/>
    <property type="project" value="UniProtKB-SubCell"/>
</dbReference>
<dbReference type="Proteomes" id="UP000016935">
    <property type="component" value="Unassembled WGS sequence"/>
</dbReference>
<evidence type="ECO:0000256" key="5">
    <source>
        <dbReference type="ARBA" id="ARBA00023136"/>
    </source>
</evidence>
<dbReference type="AlphaFoldDB" id="R0JXU9"/>
<dbReference type="InterPro" id="IPR013057">
    <property type="entry name" value="AA_transpt_TM"/>
</dbReference>
<gene>
    <name evidence="8" type="ORF">SETTUDRAFT_161689</name>
</gene>
<feature type="transmembrane region" description="Helical" evidence="6">
    <location>
        <begin position="205"/>
        <end position="228"/>
    </location>
</feature>
<evidence type="ECO:0000256" key="2">
    <source>
        <dbReference type="ARBA" id="ARBA00008066"/>
    </source>
</evidence>
<evidence type="ECO:0000256" key="4">
    <source>
        <dbReference type="ARBA" id="ARBA00022989"/>
    </source>
</evidence>
<keyword evidence="5 6" id="KW-0472">Membrane</keyword>
<evidence type="ECO:0000313" key="8">
    <source>
        <dbReference type="EMBL" id="EOA85753.1"/>
    </source>
</evidence>
<evidence type="ECO:0000259" key="7">
    <source>
        <dbReference type="Pfam" id="PF01490"/>
    </source>
</evidence>
<evidence type="ECO:0000313" key="9">
    <source>
        <dbReference type="Proteomes" id="UP000016935"/>
    </source>
</evidence>
<feature type="transmembrane region" description="Helical" evidence="6">
    <location>
        <begin position="12"/>
        <end position="38"/>
    </location>
</feature>
<dbReference type="eggNOG" id="KOG1303">
    <property type="taxonomic scope" value="Eukaryota"/>
</dbReference>
<reference evidence="8 9" key="1">
    <citation type="journal article" date="2012" name="PLoS Pathog.">
        <title>Diverse lifestyles and strategies of plant pathogenesis encoded in the genomes of eighteen Dothideomycetes fungi.</title>
        <authorList>
            <person name="Ohm R.A."/>
            <person name="Feau N."/>
            <person name="Henrissat B."/>
            <person name="Schoch C.L."/>
            <person name="Horwitz B.A."/>
            <person name="Barry K.W."/>
            <person name="Condon B.J."/>
            <person name="Copeland A.C."/>
            <person name="Dhillon B."/>
            <person name="Glaser F."/>
            <person name="Hesse C.N."/>
            <person name="Kosti I."/>
            <person name="LaButti K."/>
            <person name="Lindquist E.A."/>
            <person name="Lucas S."/>
            <person name="Salamov A.A."/>
            <person name="Bradshaw R.E."/>
            <person name="Ciuffetti L."/>
            <person name="Hamelin R.C."/>
            <person name="Kema G.H.J."/>
            <person name="Lawrence C."/>
            <person name="Scott J.A."/>
            <person name="Spatafora J.W."/>
            <person name="Turgeon B.G."/>
            <person name="de Wit P.J.G.M."/>
            <person name="Zhong S."/>
            <person name="Goodwin S.B."/>
            <person name="Grigoriev I.V."/>
        </authorList>
    </citation>
    <scope>NUCLEOTIDE SEQUENCE [LARGE SCALE GENOMIC DNA]</scope>
    <source>
        <strain evidence="9">28A</strain>
    </source>
</reference>
<name>R0JXU9_EXST2</name>
<dbReference type="FunFam" id="1.20.1740.10:FF:000039">
    <property type="entry name" value="Neutral amino acid transporter (Eurofung)"/>
    <property type="match status" value="1"/>
</dbReference>
<feature type="transmembrane region" description="Helical" evidence="6">
    <location>
        <begin position="100"/>
        <end position="121"/>
    </location>
</feature>
<dbReference type="STRING" id="671987.R0JXU9"/>
<evidence type="ECO:0000256" key="1">
    <source>
        <dbReference type="ARBA" id="ARBA00004141"/>
    </source>
</evidence>
<protein>
    <recommendedName>
        <fullName evidence="7">Amino acid transporter transmembrane domain-containing protein</fullName>
    </recommendedName>
</protein>
<feature type="transmembrane region" description="Helical" evidence="6">
    <location>
        <begin position="287"/>
        <end position="308"/>
    </location>
</feature>
<dbReference type="EMBL" id="KB908637">
    <property type="protein sequence ID" value="EOA85753.1"/>
    <property type="molecule type" value="Genomic_DNA"/>
</dbReference>
<feature type="transmembrane region" description="Helical" evidence="6">
    <location>
        <begin position="172"/>
        <end position="193"/>
    </location>
</feature>
<evidence type="ECO:0000256" key="6">
    <source>
        <dbReference type="SAM" id="Phobius"/>
    </source>
</evidence>
<feature type="transmembrane region" description="Helical" evidence="6">
    <location>
        <begin position="314"/>
        <end position="334"/>
    </location>
</feature>
<comment type="similarity">
    <text evidence="2">Belongs to the amino acid/polyamine transporter 2 family.</text>
</comment>
<dbReference type="Pfam" id="PF01490">
    <property type="entry name" value="Aa_trans"/>
    <property type="match status" value="1"/>
</dbReference>
<feature type="domain" description="Amino acid transporter transmembrane" evidence="7">
    <location>
        <begin position="5"/>
        <end position="377"/>
    </location>
</feature>
<reference evidence="8 9" key="2">
    <citation type="journal article" date="2013" name="PLoS Genet.">
        <title>Comparative genome structure, secondary metabolite, and effector coding capacity across Cochliobolus pathogens.</title>
        <authorList>
            <person name="Condon B.J."/>
            <person name="Leng Y."/>
            <person name="Wu D."/>
            <person name="Bushley K.E."/>
            <person name="Ohm R.A."/>
            <person name="Otillar R."/>
            <person name="Martin J."/>
            <person name="Schackwitz W."/>
            <person name="Grimwood J."/>
            <person name="MohdZainudin N."/>
            <person name="Xue C."/>
            <person name="Wang R."/>
            <person name="Manning V.A."/>
            <person name="Dhillon B."/>
            <person name="Tu Z.J."/>
            <person name="Steffenson B.J."/>
            <person name="Salamov A."/>
            <person name="Sun H."/>
            <person name="Lowry S."/>
            <person name="LaButti K."/>
            <person name="Han J."/>
            <person name="Copeland A."/>
            <person name="Lindquist E."/>
            <person name="Barry K."/>
            <person name="Schmutz J."/>
            <person name="Baker S.E."/>
            <person name="Ciuffetti L.M."/>
            <person name="Grigoriev I.V."/>
            <person name="Zhong S."/>
            <person name="Turgeon B.G."/>
        </authorList>
    </citation>
    <scope>NUCLEOTIDE SEQUENCE [LARGE SCALE GENOMIC DNA]</scope>
    <source>
        <strain evidence="9">28A</strain>
    </source>
</reference>
<feature type="transmembrane region" description="Helical" evidence="6">
    <location>
        <begin position="128"/>
        <end position="152"/>
    </location>
</feature>
<proteinExistence type="inferred from homology"/>
<dbReference type="PANTHER" id="PTHR22950">
    <property type="entry name" value="AMINO ACID TRANSPORTER"/>
    <property type="match status" value="1"/>
</dbReference>
<dbReference type="HOGENOM" id="CLU_027816_4_2_1"/>
<dbReference type="GeneID" id="19398192"/>
<dbReference type="PANTHER" id="PTHR22950:SF668">
    <property type="entry name" value="AMINO ACID TRANSPORTER (EUROFUNG)"/>
    <property type="match status" value="1"/>
</dbReference>
<keyword evidence="9" id="KW-1185">Reference proteome</keyword>
<dbReference type="OrthoDB" id="294730at2759"/>
<sequence length="415" mass="44387">MLAENVSLGVLALPQALAILGIVPGMLCICLLGIIATYTGYLVGEFKLAHPSVQSYADCGQLISGPLGYKVLAVGQVLVLVFIVGAHILTFAVAMNAMTDHATCTIVFNIVGLVVSFALGLPRTFKNISYFSIFSCASIIVGVTVTMIAIAIQKPDMNNMVVVRPDVPLVKGLAPVMNIVLAYTGHVAFFSFASELKDPRDFRKALFFEQGIAVSFYLLISVVIYYYAGPLVSSPALGSASPLVSKICFGIAIPTIIVAGVVNGSVATKYVYLRVWKGTNVVHTNSWKSLGSWWAICSGAWLASWILAEAIPNFNLLLGLIGALFGSWFSYALPPLLWLWHNKVNGRLFSSKRQAVFTVLNSSIVVLGMAIFGLGMWSSGWTLHHGSGGKVFSCENNWHPVSWVAGGTAEGTAEG</sequence>
<comment type="subcellular location">
    <subcellularLocation>
        <location evidence="1">Membrane</location>
        <topology evidence="1">Multi-pass membrane protein</topology>
    </subcellularLocation>
</comment>
<dbReference type="RefSeq" id="XP_008026558.1">
    <property type="nucleotide sequence ID" value="XM_008028367.1"/>
</dbReference>
<dbReference type="GO" id="GO:0015179">
    <property type="term" value="F:L-amino acid transmembrane transporter activity"/>
    <property type="evidence" value="ECO:0007669"/>
    <property type="project" value="TreeGrafter"/>
</dbReference>
<accession>R0JXU9</accession>
<organism evidence="8 9">
    <name type="scientific">Exserohilum turcicum (strain 28A)</name>
    <name type="common">Northern leaf blight fungus</name>
    <name type="synonym">Setosphaeria turcica</name>
    <dbReference type="NCBI Taxonomy" id="671987"/>
    <lineage>
        <taxon>Eukaryota</taxon>
        <taxon>Fungi</taxon>
        <taxon>Dikarya</taxon>
        <taxon>Ascomycota</taxon>
        <taxon>Pezizomycotina</taxon>
        <taxon>Dothideomycetes</taxon>
        <taxon>Pleosporomycetidae</taxon>
        <taxon>Pleosporales</taxon>
        <taxon>Pleosporineae</taxon>
        <taxon>Pleosporaceae</taxon>
        <taxon>Exserohilum</taxon>
    </lineage>
</organism>
<feature type="transmembrane region" description="Helical" evidence="6">
    <location>
        <begin position="243"/>
        <end position="266"/>
    </location>
</feature>
<keyword evidence="3 6" id="KW-0812">Transmembrane</keyword>
<keyword evidence="4 6" id="KW-1133">Transmembrane helix</keyword>
<feature type="transmembrane region" description="Helical" evidence="6">
    <location>
        <begin position="355"/>
        <end position="377"/>
    </location>
</feature>